<organism evidence="2 3">
    <name type="scientific">Erythroxylum novogranatense</name>
    <dbReference type="NCBI Taxonomy" id="1862640"/>
    <lineage>
        <taxon>Eukaryota</taxon>
        <taxon>Viridiplantae</taxon>
        <taxon>Streptophyta</taxon>
        <taxon>Embryophyta</taxon>
        <taxon>Tracheophyta</taxon>
        <taxon>Spermatophyta</taxon>
        <taxon>Magnoliopsida</taxon>
        <taxon>eudicotyledons</taxon>
        <taxon>Gunneridae</taxon>
        <taxon>Pentapetalae</taxon>
        <taxon>rosids</taxon>
        <taxon>fabids</taxon>
        <taxon>Malpighiales</taxon>
        <taxon>Erythroxylaceae</taxon>
        <taxon>Erythroxylum</taxon>
    </lineage>
</organism>
<evidence type="ECO:0000256" key="1">
    <source>
        <dbReference type="SAM" id="MobiDB-lite"/>
    </source>
</evidence>
<evidence type="ECO:0000313" key="3">
    <source>
        <dbReference type="Proteomes" id="UP001159364"/>
    </source>
</evidence>
<gene>
    <name evidence="2" type="ORF">K2173_019436</name>
</gene>
<keyword evidence="3" id="KW-1185">Reference proteome</keyword>
<name>A0AAV8UET8_9ROSI</name>
<dbReference type="AlphaFoldDB" id="A0AAV8UET8"/>
<proteinExistence type="predicted"/>
<feature type="region of interest" description="Disordered" evidence="1">
    <location>
        <begin position="1"/>
        <end position="27"/>
    </location>
</feature>
<feature type="compositionally biased region" description="Basic and acidic residues" evidence="1">
    <location>
        <begin position="1"/>
        <end position="17"/>
    </location>
</feature>
<accession>A0AAV8UET8</accession>
<sequence>MRRESTAEQRSAEDIQKRLARPPSSTSKLSLSLIDAVFKVNPTQFNAKSEETNETKKRMKRKLEDYLDPVLISKTAAEMSSKRGIRCSDWSIDEIGTVHDNFKAFDLETCTPFEQFEQTASKRFKGEG</sequence>
<protein>
    <submittedName>
        <fullName evidence="2">Uncharacterized protein</fullName>
    </submittedName>
</protein>
<dbReference type="EMBL" id="JAIWQS010000008">
    <property type="protein sequence ID" value="KAJ8899737.1"/>
    <property type="molecule type" value="Genomic_DNA"/>
</dbReference>
<evidence type="ECO:0000313" key="2">
    <source>
        <dbReference type="EMBL" id="KAJ8899737.1"/>
    </source>
</evidence>
<reference evidence="2 3" key="1">
    <citation type="submission" date="2021-09" db="EMBL/GenBank/DDBJ databases">
        <title>Genomic insights and catalytic innovation underlie evolution of tropane alkaloids biosynthesis.</title>
        <authorList>
            <person name="Wang Y.-J."/>
            <person name="Tian T."/>
            <person name="Huang J.-P."/>
            <person name="Huang S.-X."/>
        </authorList>
    </citation>
    <scope>NUCLEOTIDE SEQUENCE [LARGE SCALE GENOMIC DNA]</scope>
    <source>
        <strain evidence="2">KIB-2018</strain>
        <tissue evidence="2">Leaf</tissue>
    </source>
</reference>
<comment type="caution">
    <text evidence="2">The sequence shown here is derived from an EMBL/GenBank/DDBJ whole genome shotgun (WGS) entry which is preliminary data.</text>
</comment>
<dbReference type="Proteomes" id="UP001159364">
    <property type="component" value="Linkage Group LG08"/>
</dbReference>